<dbReference type="GO" id="GO:0000155">
    <property type="term" value="F:phosphorelay sensor kinase activity"/>
    <property type="evidence" value="ECO:0007669"/>
    <property type="project" value="InterPro"/>
</dbReference>
<dbReference type="Gene3D" id="2.40.50.100">
    <property type="match status" value="1"/>
</dbReference>
<keyword evidence="8" id="KW-0808">Transferase</keyword>
<dbReference type="Gene3D" id="1.10.287.130">
    <property type="match status" value="1"/>
</dbReference>
<dbReference type="InterPro" id="IPR005467">
    <property type="entry name" value="His_kinase_dom"/>
</dbReference>
<evidence type="ECO:0000256" key="1">
    <source>
        <dbReference type="ARBA" id="ARBA00000085"/>
    </source>
</evidence>
<sequence>MEDQVIGAFCFLQIASPELQQALEVQRQQENKLYGRMKELAYICQEIKKPLSGIRFTNSLLEATNLTEDQKTILEISAACEKRMLKIIKDVNLEQIDDSSLELEKADFLLGGVIDAVVSQGMLLLREKGLQLICDIPEEIKTLCVYGDQIRIQQVLANFLLDMVRYSPSPQGWVEIQVQISLKQISNGITTMRSEFRYTFWNCFTNFVNTGELVEAGDHVDIDEPIAQVETDKVTIDVASPESGIIKEFVAKEGDTVEPETKVAIILKYSEARVTFLCPSGTTDLSPYGFLVCPFCNLFPARMASSFIPARMAFSS</sequence>
<dbReference type="Pfam" id="PF00512">
    <property type="entry name" value="HisKA"/>
    <property type="match status" value="1"/>
</dbReference>
<keyword evidence="4" id="KW-0450">Lipoyl</keyword>
<dbReference type="CDD" id="cd06849">
    <property type="entry name" value="lipoyl_domain"/>
    <property type="match status" value="1"/>
</dbReference>
<feature type="domain" description="Lipoyl-binding" evidence="7">
    <location>
        <begin position="193"/>
        <end position="268"/>
    </location>
</feature>
<dbReference type="InterPro" id="IPR000089">
    <property type="entry name" value="Biotin_lipoyl"/>
</dbReference>
<protein>
    <recommendedName>
        <fullName evidence="2">histidine kinase</fullName>
        <ecNumber evidence="2">2.7.13.3</ecNumber>
    </recommendedName>
</protein>
<dbReference type="Proteomes" id="UP001237642">
    <property type="component" value="Unassembled WGS sequence"/>
</dbReference>
<dbReference type="InterPro" id="IPR003661">
    <property type="entry name" value="HisK_dim/P_dom"/>
</dbReference>
<evidence type="ECO:0000313" key="8">
    <source>
        <dbReference type="EMBL" id="KAK1396695.1"/>
    </source>
</evidence>
<keyword evidence="8" id="KW-0418">Kinase</keyword>
<organism evidence="8 9">
    <name type="scientific">Heracleum sosnowskyi</name>
    <dbReference type="NCBI Taxonomy" id="360622"/>
    <lineage>
        <taxon>Eukaryota</taxon>
        <taxon>Viridiplantae</taxon>
        <taxon>Streptophyta</taxon>
        <taxon>Embryophyta</taxon>
        <taxon>Tracheophyta</taxon>
        <taxon>Spermatophyta</taxon>
        <taxon>Magnoliopsida</taxon>
        <taxon>eudicotyledons</taxon>
        <taxon>Gunneridae</taxon>
        <taxon>Pentapetalae</taxon>
        <taxon>asterids</taxon>
        <taxon>campanulids</taxon>
        <taxon>Apiales</taxon>
        <taxon>Apiaceae</taxon>
        <taxon>Apioideae</taxon>
        <taxon>apioid superclade</taxon>
        <taxon>Tordylieae</taxon>
        <taxon>Tordyliinae</taxon>
        <taxon>Heracleum</taxon>
    </lineage>
</organism>
<dbReference type="CDD" id="cd00082">
    <property type="entry name" value="HisKA"/>
    <property type="match status" value="1"/>
</dbReference>
<comment type="caution">
    <text evidence="8">The sequence shown here is derived from an EMBL/GenBank/DDBJ whole genome shotgun (WGS) entry which is preliminary data.</text>
</comment>
<dbReference type="PANTHER" id="PTHR43719:SF12">
    <property type="entry name" value="PHYTOCHROME B-RELATED"/>
    <property type="match status" value="1"/>
</dbReference>
<dbReference type="EMBL" id="JAUIZM010000002">
    <property type="protein sequence ID" value="KAK1396695.1"/>
    <property type="molecule type" value="Genomic_DNA"/>
</dbReference>
<evidence type="ECO:0000256" key="4">
    <source>
        <dbReference type="ARBA" id="ARBA00022823"/>
    </source>
</evidence>
<dbReference type="PROSITE" id="PS50109">
    <property type="entry name" value="HIS_KIN"/>
    <property type="match status" value="1"/>
</dbReference>
<proteinExistence type="predicted"/>
<accession>A0AAD8J2W8</accession>
<keyword evidence="5" id="KW-0809">Transit peptide</keyword>
<evidence type="ECO:0000256" key="5">
    <source>
        <dbReference type="ARBA" id="ARBA00022946"/>
    </source>
</evidence>
<name>A0AAD8J2W8_9APIA</name>
<dbReference type="PROSITE" id="PS00189">
    <property type="entry name" value="LIPOYL"/>
    <property type="match status" value="1"/>
</dbReference>
<gene>
    <name evidence="8" type="ORF">POM88_006558</name>
</gene>
<keyword evidence="9" id="KW-1185">Reference proteome</keyword>
<dbReference type="SUPFAM" id="SSF55874">
    <property type="entry name" value="ATPase domain of HSP90 chaperone/DNA topoisomerase II/histidine kinase"/>
    <property type="match status" value="1"/>
</dbReference>
<comment type="catalytic activity">
    <reaction evidence="1">
        <text>ATP + protein L-histidine = ADP + protein N-phospho-L-histidine.</text>
        <dbReference type="EC" id="2.7.13.3"/>
    </reaction>
</comment>
<reference evidence="8" key="1">
    <citation type="submission" date="2023-02" db="EMBL/GenBank/DDBJ databases">
        <title>Genome of toxic invasive species Heracleum sosnowskyi carries increased number of genes despite the absence of recent whole-genome duplications.</title>
        <authorList>
            <person name="Schelkunov M."/>
            <person name="Shtratnikova V."/>
            <person name="Makarenko M."/>
            <person name="Klepikova A."/>
            <person name="Omelchenko D."/>
            <person name="Novikova G."/>
            <person name="Obukhova E."/>
            <person name="Bogdanov V."/>
            <person name="Penin A."/>
            <person name="Logacheva M."/>
        </authorList>
    </citation>
    <scope>NUCLEOTIDE SEQUENCE</scope>
    <source>
        <strain evidence="8">Hsosn_3</strain>
        <tissue evidence="8">Leaf</tissue>
    </source>
</reference>
<dbReference type="GO" id="GO:0005634">
    <property type="term" value="C:nucleus"/>
    <property type="evidence" value="ECO:0007669"/>
    <property type="project" value="TreeGrafter"/>
</dbReference>
<evidence type="ECO:0000313" key="9">
    <source>
        <dbReference type="Proteomes" id="UP001237642"/>
    </source>
</evidence>
<dbReference type="AlphaFoldDB" id="A0AAD8J2W8"/>
<keyword evidence="3" id="KW-0597">Phosphoprotein</keyword>
<evidence type="ECO:0000259" key="7">
    <source>
        <dbReference type="PROSITE" id="PS50968"/>
    </source>
</evidence>
<feature type="domain" description="Histidine kinase" evidence="6">
    <location>
        <begin position="42"/>
        <end position="254"/>
    </location>
</feature>
<dbReference type="InterPro" id="IPR050956">
    <property type="entry name" value="2C_system_His_kinase"/>
</dbReference>
<dbReference type="EC" id="2.7.13.3" evidence="2"/>
<dbReference type="PANTHER" id="PTHR43719">
    <property type="entry name" value="TWO-COMPONENT HISTIDINE KINASE"/>
    <property type="match status" value="1"/>
</dbReference>
<dbReference type="SUPFAM" id="SSF51230">
    <property type="entry name" value="Single hybrid motif"/>
    <property type="match status" value="1"/>
</dbReference>
<dbReference type="SMART" id="SM00388">
    <property type="entry name" value="HisKA"/>
    <property type="match status" value="1"/>
</dbReference>
<evidence type="ECO:0000259" key="6">
    <source>
        <dbReference type="PROSITE" id="PS50109"/>
    </source>
</evidence>
<dbReference type="InterPro" id="IPR036890">
    <property type="entry name" value="HATPase_C_sf"/>
</dbReference>
<reference evidence="8" key="2">
    <citation type="submission" date="2023-05" db="EMBL/GenBank/DDBJ databases">
        <authorList>
            <person name="Schelkunov M.I."/>
        </authorList>
    </citation>
    <scope>NUCLEOTIDE SEQUENCE</scope>
    <source>
        <strain evidence="8">Hsosn_3</strain>
        <tissue evidence="8">Leaf</tissue>
    </source>
</reference>
<evidence type="ECO:0000256" key="2">
    <source>
        <dbReference type="ARBA" id="ARBA00012438"/>
    </source>
</evidence>
<dbReference type="InterPro" id="IPR003016">
    <property type="entry name" value="2-oxoA_DH_lipoyl-BS"/>
</dbReference>
<dbReference type="InterPro" id="IPR036097">
    <property type="entry name" value="HisK_dim/P_sf"/>
</dbReference>
<dbReference type="PROSITE" id="PS50968">
    <property type="entry name" value="BIOTINYL_LIPOYL"/>
    <property type="match status" value="1"/>
</dbReference>
<evidence type="ECO:0000256" key="3">
    <source>
        <dbReference type="ARBA" id="ARBA00022553"/>
    </source>
</evidence>
<dbReference type="InterPro" id="IPR011053">
    <property type="entry name" value="Single_hybrid_motif"/>
</dbReference>
<dbReference type="SUPFAM" id="SSF47384">
    <property type="entry name" value="Homodimeric domain of signal transducing histidine kinase"/>
    <property type="match status" value="1"/>
</dbReference>
<dbReference type="Pfam" id="PF00364">
    <property type="entry name" value="Biotin_lipoyl"/>
    <property type="match status" value="1"/>
</dbReference>